<feature type="non-terminal residue" evidence="2">
    <location>
        <position position="1"/>
    </location>
</feature>
<evidence type="ECO:0000259" key="1">
    <source>
        <dbReference type="PROSITE" id="PS50994"/>
    </source>
</evidence>
<feature type="domain" description="Integrase catalytic" evidence="1">
    <location>
        <begin position="1"/>
        <end position="129"/>
    </location>
</feature>
<dbReference type="STRING" id="157652.A0A371GVA7"/>
<dbReference type="SUPFAM" id="SSF53098">
    <property type="entry name" value="Ribonuclease H-like"/>
    <property type="match status" value="1"/>
</dbReference>
<dbReference type="InterPro" id="IPR001584">
    <property type="entry name" value="Integrase_cat-core"/>
</dbReference>
<evidence type="ECO:0000313" key="3">
    <source>
        <dbReference type="Proteomes" id="UP000257109"/>
    </source>
</evidence>
<dbReference type="InterPro" id="IPR036397">
    <property type="entry name" value="RNaseH_sf"/>
</dbReference>
<dbReference type="InterPro" id="IPR012337">
    <property type="entry name" value="RNaseH-like_sf"/>
</dbReference>
<organism evidence="2 3">
    <name type="scientific">Mucuna pruriens</name>
    <name type="common">Velvet bean</name>
    <name type="synonym">Dolichos pruriens</name>
    <dbReference type="NCBI Taxonomy" id="157652"/>
    <lineage>
        <taxon>Eukaryota</taxon>
        <taxon>Viridiplantae</taxon>
        <taxon>Streptophyta</taxon>
        <taxon>Embryophyta</taxon>
        <taxon>Tracheophyta</taxon>
        <taxon>Spermatophyta</taxon>
        <taxon>Magnoliopsida</taxon>
        <taxon>eudicotyledons</taxon>
        <taxon>Gunneridae</taxon>
        <taxon>Pentapetalae</taxon>
        <taxon>rosids</taxon>
        <taxon>fabids</taxon>
        <taxon>Fabales</taxon>
        <taxon>Fabaceae</taxon>
        <taxon>Papilionoideae</taxon>
        <taxon>50 kb inversion clade</taxon>
        <taxon>NPAAA clade</taxon>
        <taxon>indigoferoid/millettioid clade</taxon>
        <taxon>Phaseoleae</taxon>
        <taxon>Mucuna</taxon>
    </lineage>
</organism>
<evidence type="ECO:0000313" key="2">
    <source>
        <dbReference type="EMBL" id="RDX94487.1"/>
    </source>
</evidence>
<dbReference type="GO" id="GO:0003676">
    <property type="term" value="F:nucleic acid binding"/>
    <property type="evidence" value="ECO:0007669"/>
    <property type="project" value="InterPro"/>
</dbReference>
<accession>A0A371GVA7</accession>
<dbReference type="PROSITE" id="PS50994">
    <property type="entry name" value="INTEGRASE"/>
    <property type="match status" value="1"/>
</dbReference>
<feature type="non-terminal residue" evidence="2">
    <location>
        <position position="251"/>
    </location>
</feature>
<dbReference type="InterPro" id="IPR039537">
    <property type="entry name" value="Retrotran_Ty1/copia-like"/>
</dbReference>
<dbReference type="Gene3D" id="3.30.420.10">
    <property type="entry name" value="Ribonuclease H-like superfamily/Ribonuclease H"/>
    <property type="match status" value="1"/>
</dbReference>
<name>A0A371GVA7_MUCPR</name>
<proteinExistence type="predicted"/>
<dbReference type="GO" id="GO:0015074">
    <property type="term" value="P:DNA integration"/>
    <property type="evidence" value="ECO:0007669"/>
    <property type="project" value="InterPro"/>
</dbReference>
<gene>
    <name evidence="2" type="ORF">CR513_23123</name>
</gene>
<dbReference type="EMBL" id="QJKJ01004363">
    <property type="protein sequence ID" value="RDX94487.1"/>
    <property type="molecule type" value="Genomic_DNA"/>
</dbReference>
<dbReference type="Proteomes" id="UP000257109">
    <property type="component" value="Unassembled WGS sequence"/>
</dbReference>
<sequence>KLWVYVLKTKDQVLEKFKQFQALVERQSGKKVKCIRSDNGGEYCGPFDVYCRQQGIRHEKTPPKTPQLNGLAERMNRTLIERVRCMLSEARLPKHFWGEALYIAVHVINLSPVVALNIEVPDKIWFGKDVKYDHLRVFGCKAFVDVPKDERSKLDMKTRQCIFIGYDHDEYGYRMYDPVEKKLVRSRDVQFMEDQTIEDIVQNGEQHNVGDQQLGDDFDSEERQKAWQSKLQKYVALSPTKAEVGFVQDEH</sequence>
<comment type="caution">
    <text evidence="2">The sequence shown here is derived from an EMBL/GenBank/DDBJ whole genome shotgun (WGS) entry which is preliminary data.</text>
</comment>
<reference evidence="2" key="1">
    <citation type="submission" date="2018-05" db="EMBL/GenBank/DDBJ databases">
        <title>Draft genome of Mucuna pruriens seed.</title>
        <authorList>
            <person name="Nnadi N.E."/>
            <person name="Vos R."/>
            <person name="Hasami M.H."/>
            <person name="Devisetty U.K."/>
            <person name="Aguiy J.C."/>
        </authorList>
    </citation>
    <scope>NUCLEOTIDE SEQUENCE [LARGE SCALE GENOMIC DNA]</scope>
    <source>
        <strain evidence="2">JCA_2017</strain>
    </source>
</reference>
<keyword evidence="3" id="KW-1185">Reference proteome</keyword>
<protein>
    <recommendedName>
        <fullName evidence="1">Integrase catalytic domain-containing protein</fullName>
    </recommendedName>
</protein>
<dbReference type="PANTHER" id="PTHR42648">
    <property type="entry name" value="TRANSPOSASE, PUTATIVE-RELATED"/>
    <property type="match status" value="1"/>
</dbReference>
<dbReference type="PANTHER" id="PTHR42648:SF28">
    <property type="entry name" value="TRANSPOSON-ENCODED PROTEIN WITH RIBONUCLEASE H-LIKE AND RETROVIRUS ZINC FINGER-LIKE DOMAINS"/>
    <property type="match status" value="1"/>
</dbReference>
<dbReference type="AlphaFoldDB" id="A0A371GVA7"/>
<dbReference type="OrthoDB" id="1432605at2759"/>
<dbReference type="InterPro" id="IPR057670">
    <property type="entry name" value="SH3_retrovirus"/>
</dbReference>
<dbReference type="Pfam" id="PF25597">
    <property type="entry name" value="SH3_retrovirus"/>
    <property type="match status" value="1"/>
</dbReference>